<dbReference type="AlphaFoldDB" id="A0A433QXV5"/>
<reference evidence="1 2" key="1">
    <citation type="journal article" date="2018" name="New Phytol.">
        <title>Phylogenomics of Endogonaceae and evolution of mycorrhizas within Mucoromycota.</title>
        <authorList>
            <person name="Chang Y."/>
            <person name="Desiro A."/>
            <person name="Na H."/>
            <person name="Sandor L."/>
            <person name="Lipzen A."/>
            <person name="Clum A."/>
            <person name="Barry K."/>
            <person name="Grigoriev I.V."/>
            <person name="Martin F.M."/>
            <person name="Stajich J.E."/>
            <person name="Smith M.E."/>
            <person name="Bonito G."/>
            <person name="Spatafora J.W."/>
        </authorList>
    </citation>
    <scope>NUCLEOTIDE SEQUENCE [LARGE SCALE GENOMIC DNA]</scope>
    <source>
        <strain evidence="1 2">AD002</strain>
    </source>
</reference>
<dbReference type="EMBL" id="RBNJ01000411">
    <property type="protein sequence ID" value="RUS34565.1"/>
    <property type="molecule type" value="Genomic_DNA"/>
</dbReference>
<accession>A0A433QXV5</accession>
<name>A0A433QXV5_9FUNG</name>
<evidence type="ECO:0000313" key="2">
    <source>
        <dbReference type="Proteomes" id="UP000274822"/>
    </source>
</evidence>
<protein>
    <submittedName>
        <fullName evidence="1">Uncharacterized protein</fullName>
    </submittedName>
</protein>
<dbReference type="Proteomes" id="UP000274822">
    <property type="component" value="Unassembled WGS sequence"/>
</dbReference>
<sequence>MGYFCFLRVGEFEIMAGDAAGVVTSFHPQEQFWRLSVSEHSARLLTSTTVRDRRLPVLHRNPSITS</sequence>
<proteinExistence type="predicted"/>
<gene>
    <name evidence="1" type="ORF">BC938DRAFT_479671</name>
</gene>
<keyword evidence="2" id="KW-1185">Reference proteome</keyword>
<evidence type="ECO:0000313" key="1">
    <source>
        <dbReference type="EMBL" id="RUS34565.1"/>
    </source>
</evidence>
<comment type="caution">
    <text evidence="1">The sequence shown here is derived from an EMBL/GenBank/DDBJ whole genome shotgun (WGS) entry which is preliminary data.</text>
</comment>
<organism evidence="1 2">
    <name type="scientific">Jimgerdemannia flammicorona</name>
    <dbReference type="NCBI Taxonomy" id="994334"/>
    <lineage>
        <taxon>Eukaryota</taxon>
        <taxon>Fungi</taxon>
        <taxon>Fungi incertae sedis</taxon>
        <taxon>Mucoromycota</taxon>
        <taxon>Mucoromycotina</taxon>
        <taxon>Endogonomycetes</taxon>
        <taxon>Endogonales</taxon>
        <taxon>Endogonaceae</taxon>
        <taxon>Jimgerdemannia</taxon>
    </lineage>
</organism>